<gene>
    <name evidence="1" type="ORF">PSTG_14506</name>
</gene>
<evidence type="ECO:0000313" key="1">
    <source>
        <dbReference type="EMBL" id="KNE92075.1"/>
    </source>
</evidence>
<protein>
    <submittedName>
        <fullName evidence="1">Uncharacterized protein</fullName>
    </submittedName>
</protein>
<proteinExistence type="predicted"/>
<accession>A0A0L0UYI0</accession>
<sequence length="86" mass="9750">MPRLSQRVGNGGMTIGSVGHDQRLSDVSLTFTHFNAAKSARGLERIRATINNHHRSNKNSYYLNLIRQSSRRCSKGLPYHRKITIT</sequence>
<dbReference type="AlphaFoldDB" id="A0A0L0UYI0"/>
<dbReference type="EMBL" id="AJIL01000176">
    <property type="protein sequence ID" value="KNE92075.1"/>
    <property type="molecule type" value="Genomic_DNA"/>
</dbReference>
<evidence type="ECO:0000313" key="2">
    <source>
        <dbReference type="Proteomes" id="UP000054564"/>
    </source>
</evidence>
<name>A0A0L0UYI0_9BASI</name>
<comment type="caution">
    <text evidence="1">The sequence shown here is derived from an EMBL/GenBank/DDBJ whole genome shotgun (WGS) entry which is preliminary data.</text>
</comment>
<reference evidence="2" key="1">
    <citation type="submission" date="2014-03" db="EMBL/GenBank/DDBJ databases">
        <title>The Genome Sequence of Puccinia striiformis f. sp. tritici PST-78.</title>
        <authorList>
            <consortium name="The Broad Institute Genome Sequencing Platform"/>
            <person name="Cuomo C."/>
            <person name="Hulbert S."/>
            <person name="Chen X."/>
            <person name="Walker B."/>
            <person name="Young S.K."/>
            <person name="Zeng Q."/>
            <person name="Gargeya S."/>
            <person name="Fitzgerald M."/>
            <person name="Haas B."/>
            <person name="Abouelleil A."/>
            <person name="Alvarado L."/>
            <person name="Arachchi H.M."/>
            <person name="Berlin A.M."/>
            <person name="Chapman S.B."/>
            <person name="Goldberg J."/>
            <person name="Griggs A."/>
            <person name="Gujja S."/>
            <person name="Hansen M."/>
            <person name="Howarth C."/>
            <person name="Imamovic A."/>
            <person name="Larimer J."/>
            <person name="McCowan C."/>
            <person name="Montmayeur A."/>
            <person name="Murphy C."/>
            <person name="Neiman D."/>
            <person name="Pearson M."/>
            <person name="Priest M."/>
            <person name="Roberts A."/>
            <person name="Saif S."/>
            <person name="Shea T."/>
            <person name="Sisk P."/>
            <person name="Sykes S."/>
            <person name="Wortman J."/>
            <person name="Nusbaum C."/>
            <person name="Birren B."/>
        </authorList>
    </citation>
    <scope>NUCLEOTIDE SEQUENCE [LARGE SCALE GENOMIC DNA]</scope>
    <source>
        <strain evidence="2">race PST-78</strain>
    </source>
</reference>
<organism evidence="1 2">
    <name type="scientific">Puccinia striiformis f. sp. tritici PST-78</name>
    <dbReference type="NCBI Taxonomy" id="1165861"/>
    <lineage>
        <taxon>Eukaryota</taxon>
        <taxon>Fungi</taxon>
        <taxon>Dikarya</taxon>
        <taxon>Basidiomycota</taxon>
        <taxon>Pucciniomycotina</taxon>
        <taxon>Pucciniomycetes</taxon>
        <taxon>Pucciniales</taxon>
        <taxon>Pucciniaceae</taxon>
        <taxon>Puccinia</taxon>
    </lineage>
</organism>
<dbReference type="Proteomes" id="UP000054564">
    <property type="component" value="Unassembled WGS sequence"/>
</dbReference>
<keyword evidence="2" id="KW-1185">Reference proteome</keyword>